<gene>
    <name evidence="5" type="primary">hrcA</name>
    <name evidence="7" type="ORF">JI75_03975</name>
</gene>
<dbReference type="Pfam" id="PF01628">
    <property type="entry name" value="HrcA"/>
    <property type="match status" value="1"/>
</dbReference>
<dbReference type="OrthoDB" id="9783139at2"/>
<keyword evidence="3 5" id="KW-0346">Stress response</keyword>
<feature type="domain" description="Heat-inducible transcription repressor HrcA C-terminal" evidence="6">
    <location>
        <begin position="105"/>
        <end position="323"/>
    </location>
</feature>
<dbReference type="InterPro" id="IPR029016">
    <property type="entry name" value="GAF-like_dom_sf"/>
</dbReference>
<evidence type="ECO:0000256" key="2">
    <source>
        <dbReference type="ARBA" id="ARBA00023015"/>
    </source>
</evidence>
<evidence type="ECO:0000259" key="6">
    <source>
        <dbReference type="Pfam" id="PF01628"/>
    </source>
</evidence>
<reference evidence="8" key="1">
    <citation type="submission" date="2014-08" db="EMBL/GenBank/DDBJ databases">
        <title>Coriobacteriaceae sp. complete genome.</title>
        <authorList>
            <person name="Looft T."/>
            <person name="Bayles D.O."/>
            <person name="Stanton T.B."/>
        </authorList>
    </citation>
    <scope>NUCLEOTIDE SEQUENCE [LARGE SCALE GENOMIC DNA]</scope>
    <source>
        <strain evidence="8">68-1-3</strain>
    </source>
</reference>
<dbReference type="RefSeq" id="WP_039688902.1">
    <property type="nucleotide sequence ID" value="NZ_CP009302.1"/>
</dbReference>
<dbReference type="Gene3D" id="3.30.450.40">
    <property type="match status" value="1"/>
</dbReference>
<dbReference type="SUPFAM" id="SSF46785">
    <property type="entry name" value="Winged helix' DNA-binding domain"/>
    <property type="match status" value="1"/>
</dbReference>
<dbReference type="HAMAP" id="MF_00081">
    <property type="entry name" value="HrcA"/>
    <property type="match status" value="1"/>
</dbReference>
<evidence type="ECO:0000256" key="1">
    <source>
        <dbReference type="ARBA" id="ARBA00022491"/>
    </source>
</evidence>
<keyword evidence="4 5" id="KW-0804">Transcription</keyword>
<evidence type="ECO:0000313" key="8">
    <source>
        <dbReference type="Proteomes" id="UP000031121"/>
    </source>
</evidence>
<reference evidence="7 8" key="2">
    <citation type="journal article" date="2015" name="Genome Announc.">
        <title>Complete Genome Sequence of Coriobacteriaceae Strain 68-1-3, a Novel Mucus-Degrading Isolate from the Swine Intestinal Tract.</title>
        <authorList>
            <person name="Looft T."/>
            <person name="Bayles D.O."/>
            <person name="Alt D.P."/>
            <person name="Stanton T.B."/>
        </authorList>
    </citation>
    <scope>NUCLEOTIDE SEQUENCE [LARGE SCALE GENOMIC DNA]</scope>
    <source>
        <strain evidence="7 8">68-1-3</strain>
    </source>
</reference>
<keyword evidence="2 5" id="KW-0805">Transcription regulation</keyword>
<name>A0A0A8B3K8_9ACTN</name>
<comment type="similarity">
    <text evidence="5">Belongs to the HrcA family.</text>
</comment>
<keyword evidence="8" id="KW-1185">Reference proteome</keyword>
<dbReference type="NCBIfam" id="TIGR00331">
    <property type="entry name" value="hrcA"/>
    <property type="match status" value="1"/>
</dbReference>
<evidence type="ECO:0000256" key="4">
    <source>
        <dbReference type="ARBA" id="ARBA00023163"/>
    </source>
</evidence>
<comment type="function">
    <text evidence="5">Negative regulator of class I heat shock genes (grpE-dnaK-dnaJ and groELS operons). Prevents heat-shock induction of these operons.</text>
</comment>
<keyword evidence="1 5" id="KW-0678">Repressor</keyword>
<dbReference type="PIRSF" id="PIRSF005485">
    <property type="entry name" value="HrcA"/>
    <property type="match status" value="1"/>
</dbReference>
<dbReference type="PANTHER" id="PTHR34824">
    <property type="entry name" value="HEAT-INDUCIBLE TRANSCRIPTION REPRESSOR HRCA"/>
    <property type="match status" value="1"/>
</dbReference>
<proteinExistence type="inferred from homology"/>
<dbReference type="InterPro" id="IPR002571">
    <property type="entry name" value="HrcA"/>
</dbReference>
<dbReference type="HOGENOM" id="CLU_050019_1_0_11"/>
<dbReference type="GO" id="GO:0003677">
    <property type="term" value="F:DNA binding"/>
    <property type="evidence" value="ECO:0007669"/>
    <property type="project" value="InterPro"/>
</dbReference>
<dbReference type="AlphaFoldDB" id="A0A0A8B3K8"/>
<protein>
    <recommendedName>
        <fullName evidence="5">Heat-inducible transcription repressor HrcA</fullName>
    </recommendedName>
</protein>
<dbReference type="SUPFAM" id="SSF55781">
    <property type="entry name" value="GAF domain-like"/>
    <property type="match status" value="1"/>
</dbReference>
<evidence type="ECO:0000313" key="7">
    <source>
        <dbReference type="EMBL" id="AJC11949.1"/>
    </source>
</evidence>
<dbReference type="PANTHER" id="PTHR34824:SF1">
    <property type="entry name" value="HEAT-INDUCIBLE TRANSCRIPTION REPRESSOR HRCA"/>
    <property type="match status" value="1"/>
</dbReference>
<dbReference type="Gene3D" id="1.10.10.10">
    <property type="entry name" value="Winged helix-like DNA-binding domain superfamily/Winged helix DNA-binding domain"/>
    <property type="match status" value="1"/>
</dbReference>
<evidence type="ECO:0000256" key="5">
    <source>
        <dbReference type="HAMAP-Rule" id="MF_00081"/>
    </source>
</evidence>
<accession>A0A0A8B3K8</accession>
<dbReference type="InterPro" id="IPR023120">
    <property type="entry name" value="WHTH_transcript_rep_HrcA_IDD"/>
</dbReference>
<dbReference type="InterPro" id="IPR036390">
    <property type="entry name" value="WH_DNA-bd_sf"/>
</dbReference>
<dbReference type="Gene3D" id="3.30.390.60">
    <property type="entry name" value="Heat-inducible transcription repressor hrca homolog, domain 3"/>
    <property type="match status" value="1"/>
</dbReference>
<sequence>MLSDRRQRVLAVLIEEYVAQALPVGSRTLTERYNLGVSPATVRNELSYLEDAGYISQPHTSAGRIPTDLGYRTFVDNLLANGAISHGEDDRELVERLKSSASELDELLDSASNALARLTDCLSIVVAPLARTATVKQITLISLSDRQAVVVVVTKDAQVYNRQMEFAEAVEPERLSEVQRILNDFFAGRSARDVKMSAEGLSNHYFGNPLVRLVIDEIIACLHEHDTAHAHRIGMSSLARKPEFSESSALIPIMQVLEDDAVLLQILDPTSDAERGAPMVRIGSENPTEQLSGVSVVANRYGRGDSAGVVAVIGPTRMDYSRVLKAVRIASAALDED</sequence>
<dbReference type="EMBL" id="CP009302">
    <property type="protein sequence ID" value="AJC11949.1"/>
    <property type="molecule type" value="Genomic_DNA"/>
</dbReference>
<dbReference type="STRING" id="1531429.JI75_03975"/>
<dbReference type="GO" id="GO:0045892">
    <property type="term" value="P:negative regulation of DNA-templated transcription"/>
    <property type="evidence" value="ECO:0007669"/>
    <property type="project" value="UniProtKB-UniRule"/>
</dbReference>
<evidence type="ECO:0000256" key="3">
    <source>
        <dbReference type="ARBA" id="ARBA00023016"/>
    </source>
</evidence>
<dbReference type="InterPro" id="IPR021153">
    <property type="entry name" value="HrcA_C"/>
</dbReference>
<dbReference type="Proteomes" id="UP000031121">
    <property type="component" value="Chromosome"/>
</dbReference>
<organism evidence="7 8">
    <name type="scientific">Berryella intestinalis</name>
    <dbReference type="NCBI Taxonomy" id="1531429"/>
    <lineage>
        <taxon>Bacteria</taxon>
        <taxon>Bacillati</taxon>
        <taxon>Actinomycetota</taxon>
        <taxon>Coriobacteriia</taxon>
        <taxon>Eggerthellales</taxon>
        <taxon>Eggerthellaceae</taxon>
        <taxon>Berryella</taxon>
    </lineage>
</organism>
<dbReference type="KEGG" id="cbac:JI75_03975"/>
<dbReference type="InterPro" id="IPR036388">
    <property type="entry name" value="WH-like_DNA-bd_sf"/>
</dbReference>